<organism evidence="3 4">
    <name type="scientific">Streptomyces lividans 1326</name>
    <dbReference type="NCBI Taxonomy" id="1200984"/>
    <lineage>
        <taxon>Bacteria</taxon>
        <taxon>Bacillati</taxon>
        <taxon>Actinomycetota</taxon>
        <taxon>Actinomycetes</taxon>
        <taxon>Kitasatosporales</taxon>
        <taxon>Streptomycetaceae</taxon>
        <taxon>Streptomyces</taxon>
    </lineage>
</organism>
<keyword evidence="2" id="KW-0472">Membrane</keyword>
<dbReference type="Proteomes" id="UP000014062">
    <property type="component" value="Chromosome"/>
</dbReference>
<reference evidence="4" key="1">
    <citation type="journal article" date="2013" name="Genome Biol. Evol.">
        <title>The genome sequence of Streptomyces lividans 66 reveals a novel tRNA-dependent peptide biosynthetic system within a metal-related genomic island.</title>
        <authorList>
            <person name="Cruz-Morales P."/>
            <person name="Vijgenboom E."/>
            <person name="Iruegas-Bocardo F."/>
            <person name="Girard G."/>
            <person name="Yanez-Guerra L.A."/>
            <person name="Ramos-Aboites H.E."/>
            <person name="Pernodet J.L."/>
            <person name="Anne J."/>
            <person name="van Wezel G.P."/>
            <person name="Barona-Gomez F."/>
        </authorList>
    </citation>
    <scope>NUCLEOTIDE SEQUENCE [LARGE SCALE GENOMIC DNA]</scope>
    <source>
        <strain evidence="4">1326</strain>
    </source>
</reference>
<sequence length="67" mass="6832">MAPTTPAGSPDSGGPGARSPALSAGERAEYELLRRQASVRHRRARVAGSSVLLLLTLLLAPLAVVAA</sequence>
<dbReference type="RefSeq" id="WP_003972595.1">
    <property type="nucleotide sequence ID" value="NZ_CM001889.1"/>
</dbReference>
<evidence type="ECO:0000313" key="3">
    <source>
        <dbReference type="EMBL" id="EOY51431.1"/>
    </source>
</evidence>
<accession>A0A7U9HG39</accession>
<evidence type="ECO:0000256" key="2">
    <source>
        <dbReference type="SAM" id="Phobius"/>
    </source>
</evidence>
<name>A0A7U9HG39_STRLI</name>
<keyword evidence="2" id="KW-0812">Transmembrane</keyword>
<feature type="transmembrane region" description="Helical" evidence="2">
    <location>
        <begin position="44"/>
        <end position="66"/>
    </location>
</feature>
<dbReference type="EMBL" id="CM001889">
    <property type="protein sequence ID" value="EOY51431.1"/>
    <property type="molecule type" value="Genomic_DNA"/>
</dbReference>
<gene>
    <name evidence="3" type="ORF">SLI_6725</name>
</gene>
<evidence type="ECO:0000313" key="4">
    <source>
        <dbReference type="Proteomes" id="UP000014062"/>
    </source>
</evidence>
<dbReference type="GeneID" id="91382716"/>
<feature type="compositionally biased region" description="Low complexity" evidence="1">
    <location>
        <begin position="1"/>
        <end position="10"/>
    </location>
</feature>
<dbReference type="AlphaFoldDB" id="A0A7U9HG39"/>
<proteinExistence type="predicted"/>
<evidence type="ECO:0000256" key="1">
    <source>
        <dbReference type="SAM" id="MobiDB-lite"/>
    </source>
</evidence>
<protein>
    <submittedName>
        <fullName evidence="3">Uncharacterized protein</fullName>
    </submittedName>
</protein>
<keyword evidence="2" id="KW-1133">Transmembrane helix</keyword>
<feature type="region of interest" description="Disordered" evidence="1">
    <location>
        <begin position="1"/>
        <end position="25"/>
    </location>
</feature>